<sequence>MPKVKSASEKPQRSRSVSFGSDRPRARGRSPAFNALASKFDKPIVRNLSTPPQLLSKLGGGGGGSGVSSLDTSKISLDTSKILSKSKAIASLTASFDKPIREKLLPRSIKVNSDSTPKSEPNSRVNPMSSRKYSPTIKEDSKEKEVEDGEGLTLYPYDRLTTSSTDPAPDIDVTRREIYLSKAEFREKFNMTKEAFYKMPKWRQIKMKTSLKMF</sequence>
<reference evidence="2" key="1">
    <citation type="journal article" date="2022" name="Mol. Ecol. Resour.">
        <title>The genomes of chicory, endive, great burdock and yacon provide insights into Asteraceae palaeo-polyploidization history and plant inulin production.</title>
        <authorList>
            <person name="Fan W."/>
            <person name="Wang S."/>
            <person name="Wang H."/>
            <person name="Wang A."/>
            <person name="Jiang F."/>
            <person name="Liu H."/>
            <person name="Zhao H."/>
            <person name="Xu D."/>
            <person name="Zhang Y."/>
        </authorList>
    </citation>
    <scope>NUCLEOTIDE SEQUENCE [LARGE SCALE GENOMIC DNA]</scope>
    <source>
        <strain evidence="2">cv. Yunnan</strain>
    </source>
</reference>
<name>A0ACB9J4N7_9ASTR</name>
<organism evidence="1 2">
    <name type="scientific">Smallanthus sonchifolius</name>
    <dbReference type="NCBI Taxonomy" id="185202"/>
    <lineage>
        <taxon>Eukaryota</taxon>
        <taxon>Viridiplantae</taxon>
        <taxon>Streptophyta</taxon>
        <taxon>Embryophyta</taxon>
        <taxon>Tracheophyta</taxon>
        <taxon>Spermatophyta</taxon>
        <taxon>Magnoliopsida</taxon>
        <taxon>eudicotyledons</taxon>
        <taxon>Gunneridae</taxon>
        <taxon>Pentapetalae</taxon>
        <taxon>asterids</taxon>
        <taxon>campanulids</taxon>
        <taxon>Asterales</taxon>
        <taxon>Asteraceae</taxon>
        <taxon>Asteroideae</taxon>
        <taxon>Heliantheae alliance</taxon>
        <taxon>Millerieae</taxon>
        <taxon>Smallanthus</taxon>
    </lineage>
</organism>
<evidence type="ECO:0000313" key="2">
    <source>
        <dbReference type="Proteomes" id="UP001056120"/>
    </source>
</evidence>
<dbReference type="EMBL" id="CM042022">
    <property type="protein sequence ID" value="KAI3814735.1"/>
    <property type="molecule type" value="Genomic_DNA"/>
</dbReference>
<gene>
    <name evidence="1" type="ORF">L1987_14379</name>
</gene>
<keyword evidence="2" id="KW-1185">Reference proteome</keyword>
<accession>A0ACB9J4N7</accession>
<evidence type="ECO:0000313" key="1">
    <source>
        <dbReference type="EMBL" id="KAI3814735.1"/>
    </source>
</evidence>
<comment type="caution">
    <text evidence="1">The sequence shown here is derived from an EMBL/GenBank/DDBJ whole genome shotgun (WGS) entry which is preliminary data.</text>
</comment>
<reference evidence="1 2" key="2">
    <citation type="journal article" date="2022" name="Mol. Ecol. Resour.">
        <title>The genomes of chicory, endive, great burdock and yacon provide insights into Asteraceae paleo-polyploidization history and plant inulin production.</title>
        <authorList>
            <person name="Fan W."/>
            <person name="Wang S."/>
            <person name="Wang H."/>
            <person name="Wang A."/>
            <person name="Jiang F."/>
            <person name="Liu H."/>
            <person name="Zhao H."/>
            <person name="Xu D."/>
            <person name="Zhang Y."/>
        </authorList>
    </citation>
    <scope>NUCLEOTIDE SEQUENCE [LARGE SCALE GENOMIC DNA]</scope>
    <source>
        <strain evidence="2">cv. Yunnan</strain>
        <tissue evidence="1">Leaves</tissue>
    </source>
</reference>
<dbReference type="Proteomes" id="UP001056120">
    <property type="component" value="Linkage Group LG05"/>
</dbReference>
<protein>
    <submittedName>
        <fullName evidence="1">Uncharacterized protein</fullName>
    </submittedName>
</protein>
<proteinExistence type="predicted"/>